<dbReference type="NCBIfam" id="TIGR03891">
    <property type="entry name" value="thiopep_ocin"/>
    <property type="match status" value="1"/>
</dbReference>
<evidence type="ECO:0000259" key="2">
    <source>
        <dbReference type="Pfam" id="PF14028"/>
    </source>
</evidence>
<dbReference type="InterPro" id="IPR023809">
    <property type="entry name" value="Thiopep_bacteriocin_synth_dom"/>
</dbReference>
<evidence type="ECO:0000313" key="4">
    <source>
        <dbReference type="Proteomes" id="UP000540506"/>
    </source>
</evidence>
<feature type="domain" description="Thiopeptide-type bacteriocin biosynthesis" evidence="2">
    <location>
        <begin position="740"/>
        <end position="985"/>
    </location>
</feature>
<sequence>MPDRITLYQHSGAALLRAAVAPMTSTPDHWPNLSDTKACYDWLRTAWSRPGTADAVRDASCALADRIDTIGQGGGSPKQVRRATVSLTRYLLRSTGRPTPFGLFAGVARATTGSASRVRWGSDHRPVARVDTQWLASIVDAMEACPELLERLAVVFNNLASQRGHRLQIPSGGPNRVSIRHSTVVRSVREMAESPVVFGDLADKLAESLRTDRVKVATLLTELVQQGFLITCLRAPLTVTDPLAHVIDRLTRAGAADLPDVAAPLHGIEAVRDDLLRHNDRAGSGRAEIAHRMRDMSHAGRTPLAVDLELDCDVQVPSHVAGELERAADALVRLTRQPTGDPVWQDYLTAFWERYSTGTLVPLTDLLDPATGLGYPADYPGSTMAPPTRPASERDARLLALAWQAMADDTREIVLTDEKITALTAGSRFDESRIPPHVEMAARIHATSTQTLDSGEYTLSIAPARSAGTLTSRFTTAATGSGLAEVYQAVPTAVEGALPAQLTFPPLYPHAENVVRIPAYLPHIISLGEHRPAQDAQNIPVDDLAVTATRDRLHLVSVSRRRVVEPQVFHALALDKQTSPIARFLAHLPRAFTASWTGFDWGPLAMRLPYLPRVRYGRAILSPARWFLTAADLPDFDRWRERWRCPATVELRDDDRTLRLTLTEPIHLEILRAHLARHGDALLTETAEPDHYGWIGGHAHEIAMPLAAIGPAEPQTLAWPLSQTHPREHGPLPGAPEARWLNVKIPTHPERFGEIITLYLPRLLAALDEPPSWFIRYRSAHESDHLRLRLRAPEPDRLGEYLQVLARWAQVMRSAGVAGGLLFDAYRPENGRYGEGPAMDAAEAVFVADSKVAAAQLRYIAPALIRPTALVAVNMLDITNGFLGPDGLLDWLSERPVPGTVVDRETANQAVRLAFSRGMEDLPGWAGIADARRARTEALAAYRRQLPEHMDAGSVLECLLHMHHNRMVGINSDSETAARYLARQAARACRAQAGARP</sequence>
<dbReference type="InterPro" id="IPR006827">
    <property type="entry name" value="Lant_deHydtase_N"/>
</dbReference>
<dbReference type="RefSeq" id="WP_312897408.1">
    <property type="nucleotide sequence ID" value="NZ_JACHJV010000001.1"/>
</dbReference>
<evidence type="ECO:0000313" key="3">
    <source>
        <dbReference type="EMBL" id="MBB4926205.1"/>
    </source>
</evidence>
<reference evidence="3 4" key="1">
    <citation type="submission" date="2020-08" db="EMBL/GenBank/DDBJ databases">
        <title>Sequencing the genomes of 1000 actinobacteria strains.</title>
        <authorList>
            <person name="Klenk H.-P."/>
        </authorList>
    </citation>
    <scope>NUCLEOTIDE SEQUENCE [LARGE SCALE GENOMIC DNA]</scope>
    <source>
        <strain evidence="3 4">DSM 41654</strain>
    </source>
</reference>
<keyword evidence="4" id="KW-1185">Reference proteome</keyword>
<dbReference type="Proteomes" id="UP000540506">
    <property type="component" value="Unassembled WGS sequence"/>
</dbReference>
<organism evidence="3 4">
    <name type="scientific">Kitasatospora kifunensis</name>
    <name type="common">Streptomyces kifunensis</name>
    <dbReference type="NCBI Taxonomy" id="58351"/>
    <lineage>
        <taxon>Bacteria</taxon>
        <taxon>Bacillati</taxon>
        <taxon>Actinomycetota</taxon>
        <taxon>Actinomycetes</taxon>
        <taxon>Kitasatosporales</taxon>
        <taxon>Streptomycetaceae</taxon>
        <taxon>Kitasatospora</taxon>
    </lineage>
</organism>
<proteinExistence type="predicted"/>
<accession>A0A7W7VY26</accession>
<protein>
    <submittedName>
        <fullName evidence="3">Thiopeptide-type bacteriocin biosynthesis protein</fullName>
    </submittedName>
</protein>
<dbReference type="Pfam" id="PF04738">
    <property type="entry name" value="Lant_dehydr_N"/>
    <property type="match status" value="1"/>
</dbReference>
<dbReference type="Pfam" id="PF14028">
    <property type="entry name" value="Lant_dehydr_C"/>
    <property type="match status" value="1"/>
</dbReference>
<dbReference type="AlphaFoldDB" id="A0A7W7VY26"/>
<dbReference type="EMBL" id="JACHJV010000001">
    <property type="protein sequence ID" value="MBB4926205.1"/>
    <property type="molecule type" value="Genomic_DNA"/>
</dbReference>
<comment type="caution">
    <text evidence="3">The sequence shown here is derived from an EMBL/GenBank/DDBJ whole genome shotgun (WGS) entry which is preliminary data.</text>
</comment>
<name>A0A7W7VY26_KITKI</name>
<feature type="domain" description="Lantibiotic dehydratase N-terminal" evidence="1">
    <location>
        <begin position="49"/>
        <end position="671"/>
    </location>
</feature>
<evidence type="ECO:0000259" key="1">
    <source>
        <dbReference type="Pfam" id="PF04738"/>
    </source>
</evidence>
<gene>
    <name evidence="3" type="ORF">FHR34_005198</name>
</gene>